<reference evidence="13 14" key="1">
    <citation type="submission" date="2019-03" db="EMBL/GenBank/DDBJ databases">
        <title>Genomic Encyclopedia of Type Strains, Phase IV (KMG-IV): sequencing the most valuable type-strain genomes for metagenomic binning, comparative biology and taxonomic classification.</title>
        <authorList>
            <person name="Goeker M."/>
        </authorList>
    </citation>
    <scope>NUCLEOTIDE SEQUENCE [LARGE SCALE GENOMIC DNA]</scope>
    <source>
        <strain evidence="13 14">DSM 104836</strain>
    </source>
</reference>
<evidence type="ECO:0000256" key="10">
    <source>
        <dbReference type="PIRNR" id="PIRNR006268"/>
    </source>
</evidence>
<keyword evidence="12" id="KW-0732">Signal</keyword>
<dbReference type="PROSITE" id="PS51318">
    <property type="entry name" value="TAT"/>
    <property type="match status" value="1"/>
</dbReference>
<sequence>MANTRMDLGRRAFLGTGCATMFTAACPALASGAEATQTLSGGAFGTTWRVVLPSSADMGPLRAPVEALLAEIDAEMSPWRPDSLLSRINRTEGVPVAITAEFERVAESALMLAQQTGGAFDPTVGPTVAQWGFGPIKGGAGPWQGFRLDSAHLIKPAPDATLDLCGIAKGRALDRLGELLRNRGMTDALVEIGGEVLALGRHPSGRHWQVGVEAPLPTDTGLIGHVTLDNAALATSGIKANSFMLGDRRYSHIVDPVERAPVTGALASVTVQAETAMQADGWATGLMAAGEDQAVKLAHRHGVNALLLIADARGLRQVTTGAFDLKVT</sequence>
<dbReference type="Pfam" id="PF02424">
    <property type="entry name" value="ApbE"/>
    <property type="match status" value="1"/>
</dbReference>
<evidence type="ECO:0000256" key="8">
    <source>
        <dbReference type="ARBA" id="ARBA00031306"/>
    </source>
</evidence>
<evidence type="ECO:0000256" key="2">
    <source>
        <dbReference type="ARBA" id="ARBA00016337"/>
    </source>
</evidence>
<dbReference type="SUPFAM" id="SSF143631">
    <property type="entry name" value="ApbE-like"/>
    <property type="match status" value="1"/>
</dbReference>
<comment type="subcellular location">
    <subcellularLocation>
        <location evidence="12">Cell inner membrane</location>
        <topology evidence="12">Lipid-anchor</topology>
        <orientation evidence="12">Periplasmic side</orientation>
    </subcellularLocation>
</comment>
<dbReference type="AlphaFoldDB" id="A0A4R3JJX5"/>
<evidence type="ECO:0000256" key="7">
    <source>
        <dbReference type="ARBA" id="ARBA00022842"/>
    </source>
</evidence>
<evidence type="ECO:0000256" key="12">
    <source>
        <dbReference type="RuleBase" id="RU363002"/>
    </source>
</evidence>
<dbReference type="InterPro" id="IPR006311">
    <property type="entry name" value="TAT_signal"/>
</dbReference>
<keyword evidence="14" id="KW-1185">Reference proteome</keyword>
<evidence type="ECO:0000256" key="3">
    <source>
        <dbReference type="ARBA" id="ARBA00022630"/>
    </source>
</evidence>
<feature type="binding site" evidence="11">
    <location>
        <position position="280"/>
    </location>
    <ligand>
        <name>Mg(2+)</name>
        <dbReference type="ChEBI" id="CHEBI:18420"/>
    </ligand>
</feature>
<keyword evidence="7 10" id="KW-0460">Magnesium</keyword>
<comment type="function">
    <text evidence="12">Flavin transferase that catalyzes the transfer of the FMN moiety of FAD and its covalent binding to the hydroxyl group of a threonine residue in a target flavoprotein.</text>
</comment>
<keyword evidence="12" id="KW-1003">Cell membrane</keyword>
<protein>
    <recommendedName>
        <fullName evidence="2 10">FAD:protein FMN transferase</fullName>
        <ecNumber evidence="1 10">2.7.1.180</ecNumber>
    </recommendedName>
    <alternativeName>
        <fullName evidence="8 10">Flavin transferase</fullName>
    </alternativeName>
</protein>
<comment type="cofactor">
    <cofactor evidence="11">
        <name>Mg(2+)</name>
        <dbReference type="ChEBI" id="CHEBI:18420"/>
    </cofactor>
    <cofactor evidence="11">
        <name>Mn(2+)</name>
        <dbReference type="ChEBI" id="CHEBI:29035"/>
    </cofactor>
    <text evidence="11">Magnesium. Can also use manganese.</text>
</comment>
<dbReference type="PANTHER" id="PTHR30040">
    <property type="entry name" value="THIAMINE BIOSYNTHESIS LIPOPROTEIN APBE"/>
    <property type="match status" value="1"/>
</dbReference>
<dbReference type="EMBL" id="SLZU01000002">
    <property type="protein sequence ID" value="TCS66472.1"/>
    <property type="molecule type" value="Genomic_DNA"/>
</dbReference>
<dbReference type="Proteomes" id="UP000295696">
    <property type="component" value="Unassembled WGS sequence"/>
</dbReference>
<keyword evidence="6 10" id="KW-0274">FAD</keyword>
<comment type="caution">
    <text evidence="13">The sequence shown here is derived from an EMBL/GenBank/DDBJ whole genome shotgun (WGS) entry which is preliminary data.</text>
</comment>
<comment type="similarity">
    <text evidence="10 12">Belongs to the ApbE family.</text>
</comment>
<gene>
    <name evidence="13" type="ORF">EDD52_102289</name>
</gene>
<evidence type="ECO:0000313" key="13">
    <source>
        <dbReference type="EMBL" id="TCS66472.1"/>
    </source>
</evidence>
<evidence type="ECO:0000313" key="14">
    <source>
        <dbReference type="Proteomes" id="UP000295696"/>
    </source>
</evidence>
<keyword evidence="12" id="KW-0997">Cell inner membrane</keyword>
<dbReference type="EC" id="2.7.1.180" evidence="1 10"/>
<dbReference type="PROSITE" id="PS51257">
    <property type="entry name" value="PROKAR_LIPOPROTEIN"/>
    <property type="match status" value="1"/>
</dbReference>
<keyword evidence="3 10" id="KW-0285">Flavoprotein</keyword>
<evidence type="ECO:0000256" key="4">
    <source>
        <dbReference type="ARBA" id="ARBA00022679"/>
    </source>
</evidence>
<dbReference type="GO" id="GO:0046872">
    <property type="term" value="F:metal ion binding"/>
    <property type="evidence" value="ECO:0007669"/>
    <property type="project" value="UniProtKB-UniRule"/>
</dbReference>
<dbReference type="PANTHER" id="PTHR30040:SF2">
    <property type="entry name" value="FAD:PROTEIN FMN TRANSFERASE"/>
    <property type="match status" value="1"/>
</dbReference>
<feature type="chain" id="PRO_5021040004" description="FAD:protein FMN transferase" evidence="12">
    <location>
        <begin position="31"/>
        <end position="328"/>
    </location>
</feature>
<dbReference type="InterPro" id="IPR024932">
    <property type="entry name" value="ApbE"/>
</dbReference>
<keyword evidence="5 10" id="KW-0479">Metal-binding</keyword>
<dbReference type="PIRSF" id="PIRSF006268">
    <property type="entry name" value="ApbE"/>
    <property type="match status" value="1"/>
</dbReference>
<keyword evidence="4 10" id="KW-0808">Transferase</keyword>
<feature type="binding site" evidence="11">
    <location>
        <position position="284"/>
    </location>
    <ligand>
        <name>Mg(2+)</name>
        <dbReference type="ChEBI" id="CHEBI:18420"/>
    </ligand>
</feature>
<evidence type="ECO:0000256" key="5">
    <source>
        <dbReference type="ARBA" id="ARBA00022723"/>
    </source>
</evidence>
<evidence type="ECO:0000256" key="9">
    <source>
        <dbReference type="ARBA" id="ARBA00048540"/>
    </source>
</evidence>
<dbReference type="InterPro" id="IPR003374">
    <property type="entry name" value="ApbE-like_sf"/>
</dbReference>
<comment type="catalytic activity">
    <reaction evidence="9 10 12">
        <text>L-threonyl-[protein] + FAD = FMN-L-threonyl-[protein] + AMP + H(+)</text>
        <dbReference type="Rhea" id="RHEA:36847"/>
        <dbReference type="Rhea" id="RHEA-COMP:11060"/>
        <dbReference type="Rhea" id="RHEA-COMP:11061"/>
        <dbReference type="ChEBI" id="CHEBI:15378"/>
        <dbReference type="ChEBI" id="CHEBI:30013"/>
        <dbReference type="ChEBI" id="CHEBI:57692"/>
        <dbReference type="ChEBI" id="CHEBI:74257"/>
        <dbReference type="ChEBI" id="CHEBI:456215"/>
        <dbReference type="EC" id="2.7.1.180"/>
    </reaction>
</comment>
<name>A0A4R3JJX5_9RHOB</name>
<dbReference type="Gene3D" id="3.10.520.10">
    <property type="entry name" value="ApbE-like domains"/>
    <property type="match status" value="1"/>
</dbReference>
<proteinExistence type="inferred from homology"/>
<accession>A0A4R3JJX5</accession>
<feature type="binding site" evidence="11">
    <location>
        <position position="166"/>
    </location>
    <ligand>
        <name>Mg(2+)</name>
        <dbReference type="ChEBI" id="CHEBI:18420"/>
    </ligand>
</feature>
<evidence type="ECO:0000256" key="11">
    <source>
        <dbReference type="PIRSR" id="PIRSR006268-2"/>
    </source>
</evidence>
<evidence type="ECO:0000256" key="1">
    <source>
        <dbReference type="ARBA" id="ARBA00011955"/>
    </source>
</evidence>
<organism evidence="13 14">
    <name type="scientific">Primorskyibacter sedentarius</name>
    <dbReference type="NCBI Taxonomy" id="745311"/>
    <lineage>
        <taxon>Bacteria</taxon>
        <taxon>Pseudomonadati</taxon>
        <taxon>Pseudomonadota</taxon>
        <taxon>Alphaproteobacteria</taxon>
        <taxon>Rhodobacterales</taxon>
        <taxon>Roseobacteraceae</taxon>
        <taxon>Primorskyibacter</taxon>
    </lineage>
</organism>
<dbReference type="GO" id="GO:0005886">
    <property type="term" value="C:plasma membrane"/>
    <property type="evidence" value="ECO:0007669"/>
    <property type="project" value="UniProtKB-SubCell"/>
</dbReference>
<feature type="signal peptide" evidence="12">
    <location>
        <begin position="1"/>
        <end position="30"/>
    </location>
</feature>
<dbReference type="RefSeq" id="WP_165907462.1">
    <property type="nucleotide sequence ID" value="NZ_SLZU01000002.1"/>
</dbReference>
<keyword evidence="12" id="KW-0472">Membrane</keyword>
<keyword evidence="12 13" id="KW-0449">Lipoprotein</keyword>
<evidence type="ECO:0000256" key="6">
    <source>
        <dbReference type="ARBA" id="ARBA00022827"/>
    </source>
</evidence>
<dbReference type="GO" id="GO:0016740">
    <property type="term" value="F:transferase activity"/>
    <property type="evidence" value="ECO:0007669"/>
    <property type="project" value="UniProtKB-UniRule"/>
</dbReference>